<gene>
    <name evidence="2" type="ORF">IWQ62_005911</name>
</gene>
<evidence type="ECO:0000256" key="1">
    <source>
        <dbReference type="SAM" id="SignalP"/>
    </source>
</evidence>
<name>A0A9W8ALC2_9FUNG</name>
<proteinExistence type="predicted"/>
<sequence>MHLLRGLLAFGVLWTLKLTGAKAEQVVPDSYIVQFAGDLYTAIITEDLRQQFLASLRANSISYN</sequence>
<feature type="signal peptide" evidence="1">
    <location>
        <begin position="1"/>
        <end position="23"/>
    </location>
</feature>
<feature type="non-terminal residue" evidence="2">
    <location>
        <position position="64"/>
    </location>
</feature>
<keyword evidence="3" id="KW-1185">Reference proteome</keyword>
<dbReference type="Proteomes" id="UP001150925">
    <property type="component" value="Unassembled WGS sequence"/>
</dbReference>
<dbReference type="AlphaFoldDB" id="A0A9W8ALC2"/>
<organism evidence="2 3">
    <name type="scientific">Dispira parvispora</name>
    <dbReference type="NCBI Taxonomy" id="1520584"/>
    <lineage>
        <taxon>Eukaryota</taxon>
        <taxon>Fungi</taxon>
        <taxon>Fungi incertae sedis</taxon>
        <taxon>Zoopagomycota</taxon>
        <taxon>Kickxellomycotina</taxon>
        <taxon>Dimargaritomycetes</taxon>
        <taxon>Dimargaritales</taxon>
        <taxon>Dimargaritaceae</taxon>
        <taxon>Dispira</taxon>
    </lineage>
</organism>
<accession>A0A9W8ALC2</accession>
<reference evidence="2" key="1">
    <citation type="submission" date="2022-07" db="EMBL/GenBank/DDBJ databases">
        <title>Phylogenomic reconstructions and comparative analyses of Kickxellomycotina fungi.</title>
        <authorList>
            <person name="Reynolds N.K."/>
            <person name="Stajich J.E."/>
            <person name="Barry K."/>
            <person name="Grigoriev I.V."/>
            <person name="Crous P."/>
            <person name="Smith M.E."/>
        </authorList>
    </citation>
    <scope>NUCLEOTIDE SEQUENCE</scope>
    <source>
        <strain evidence="2">RSA 1196</strain>
    </source>
</reference>
<keyword evidence="1" id="KW-0732">Signal</keyword>
<feature type="non-terminal residue" evidence="2">
    <location>
        <position position="1"/>
    </location>
</feature>
<evidence type="ECO:0000313" key="3">
    <source>
        <dbReference type="Proteomes" id="UP001150925"/>
    </source>
</evidence>
<dbReference type="EMBL" id="JANBPY010002764">
    <property type="protein sequence ID" value="KAJ1953782.1"/>
    <property type="molecule type" value="Genomic_DNA"/>
</dbReference>
<comment type="caution">
    <text evidence="2">The sequence shown here is derived from an EMBL/GenBank/DDBJ whole genome shotgun (WGS) entry which is preliminary data.</text>
</comment>
<evidence type="ECO:0000313" key="2">
    <source>
        <dbReference type="EMBL" id="KAJ1953782.1"/>
    </source>
</evidence>
<feature type="chain" id="PRO_5040911254" evidence="1">
    <location>
        <begin position="24"/>
        <end position="64"/>
    </location>
</feature>
<protein>
    <submittedName>
        <fullName evidence="2">Uncharacterized protein</fullName>
    </submittedName>
</protein>